<dbReference type="InterPro" id="IPR011712">
    <property type="entry name" value="Sig_transdc_His_kin_sub3_dim/P"/>
</dbReference>
<keyword evidence="4" id="KW-0808">Transferase</keyword>
<dbReference type="EMBL" id="FNBE01000011">
    <property type="protein sequence ID" value="SDG40453.1"/>
    <property type="molecule type" value="Genomic_DNA"/>
</dbReference>
<evidence type="ECO:0000313" key="14">
    <source>
        <dbReference type="Proteomes" id="UP000198967"/>
    </source>
</evidence>
<dbReference type="GO" id="GO:0005524">
    <property type="term" value="F:ATP binding"/>
    <property type="evidence" value="ECO:0007669"/>
    <property type="project" value="UniProtKB-KW"/>
</dbReference>
<reference evidence="13 14" key="1">
    <citation type="submission" date="2016-10" db="EMBL/GenBank/DDBJ databases">
        <authorList>
            <person name="de Groot N.N."/>
        </authorList>
    </citation>
    <scope>NUCLEOTIDE SEQUENCE [LARGE SCALE GENOMIC DNA]</scope>
    <source>
        <strain evidence="13 14">CGMCC 4.3143</strain>
    </source>
</reference>
<dbReference type="Proteomes" id="UP000198967">
    <property type="component" value="Unassembled WGS sequence"/>
</dbReference>
<keyword evidence="3" id="KW-0597">Phosphoprotein</keyword>
<feature type="region of interest" description="Disordered" evidence="10">
    <location>
        <begin position="382"/>
        <end position="404"/>
    </location>
</feature>
<dbReference type="Gene3D" id="1.20.5.1930">
    <property type="match status" value="1"/>
</dbReference>
<dbReference type="STRING" id="366584.SAMN05216377_111182"/>
<evidence type="ECO:0000256" key="9">
    <source>
        <dbReference type="SAM" id="Coils"/>
    </source>
</evidence>
<dbReference type="Gene3D" id="3.30.565.10">
    <property type="entry name" value="Histidine kinase-like ATPase, C-terminal domain"/>
    <property type="match status" value="1"/>
</dbReference>
<evidence type="ECO:0000256" key="6">
    <source>
        <dbReference type="ARBA" id="ARBA00022777"/>
    </source>
</evidence>
<keyword evidence="14" id="KW-1185">Reference proteome</keyword>
<dbReference type="PANTHER" id="PTHR24421">
    <property type="entry name" value="NITRATE/NITRITE SENSOR PROTEIN NARX-RELATED"/>
    <property type="match status" value="1"/>
</dbReference>
<keyword evidence="9" id="KW-0175">Coiled coil</keyword>
<organism evidence="13 14">
    <name type="scientific">Pseudonocardia oroxyli</name>
    <dbReference type="NCBI Taxonomy" id="366584"/>
    <lineage>
        <taxon>Bacteria</taxon>
        <taxon>Bacillati</taxon>
        <taxon>Actinomycetota</taxon>
        <taxon>Actinomycetes</taxon>
        <taxon>Pseudonocardiales</taxon>
        <taxon>Pseudonocardiaceae</taxon>
        <taxon>Pseudonocardia</taxon>
    </lineage>
</organism>
<sequence>MSPDPTHPVSGDGRQSDHRHSRGVWRPGAPVRVVGLEVLAMGTSAAFVLLAAPGPTSWSLLAGLVGCALLPLRHLWAPLGVIVSLPGIAGGLGWPVQIVTLWALGRRTRPVATVPWFVLVVLAAVLPVQLRESLTWQSTVLSVVFAVLSAASPLGFGLFEAARARLTASLRELESAREAMVVAREAAARAEERARIGREVHDAVGHHATLIAVGAAALAASSEDPHVRETAERLRTQAKEALAEMRSALGLLGPAHSAGVGDLAELVDSARRNGLDVRWETVGDPRPLPQAPDHAVYRVVQEALTNAARHAPGSAVRVEVSWCPGVVRVEVRSGPARAPVRGLGAGGAGLAGLADRIRAVGGELDHGPADDGFVVRAVLPLAPETPGTPPRGQPPAVSGAAGTG</sequence>
<feature type="coiled-coil region" evidence="9">
    <location>
        <begin position="159"/>
        <end position="193"/>
    </location>
</feature>
<dbReference type="PANTHER" id="PTHR24421:SF10">
    <property type="entry name" value="NITRATE_NITRITE SENSOR PROTEIN NARQ"/>
    <property type="match status" value="1"/>
</dbReference>
<evidence type="ECO:0000256" key="8">
    <source>
        <dbReference type="ARBA" id="ARBA00023012"/>
    </source>
</evidence>
<keyword evidence="6 13" id="KW-0418">Kinase</keyword>
<evidence type="ECO:0000256" key="3">
    <source>
        <dbReference type="ARBA" id="ARBA00022553"/>
    </source>
</evidence>
<protein>
    <recommendedName>
        <fullName evidence="2">histidine kinase</fullName>
        <ecNumber evidence="2">2.7.13.3</ecNumber>
    </recommendedName>
</protein>
<dbReference type="GO" id="GO:0046983">
    <property type="term" value="F:protein dimerization activity"/>
    <property type="evidence" value="ECO:0007669"/>
    <property type="project" value="InterPro"/>
</dbReference>
<dbReference type="InterPro" id="IPR050482">
    <property type="entry name" value="Sensor_HK_TwoCompSys"/>
</dbReference>
<evidence type="ECO:0000256" key="5">
    <source>
        <dbReference type="ARBA" id="ARBA00022741"/>
    </source>
</evidence>
<evidence type="ECO:0000256" key="11">
    <source>
        <dbReference type="SAM" id="Phobius"/>
    </source>
</evidence>
<feature type="transmembrane region" description="Helical" evidence="11">
    <location>
        <begin position="136"/>
        <end position="159"/>
    </location>
</feature>
<evidence type="ECO:0000256" key="2">
    <source>
        <dbReference type="ARBA" id="ARBA00012438"/>
    </source>
</evidence>
<evidence type="ECO:0000256" key="4">
    <source>
        <dbReference type="ARBA" id="ARBA00022679"/>
    </source>
</evidence>
<evidence type="ECO:0000259" key="12">
    <source>
        <dbReference type="Pfam" id="PF07730"/>
    </source>
</evidence>
<keyword evidence="7" id="KW-0067">ATP-binding</keyword>
<keyword evidence="11" id="KW-0812">Transmembrane</keyword>
<proteinExistence type="predicted"/>
<keyword evidence="11" id="KW-0472">Membrane</keyword>
<feature type="domain" description="Signal transduction histidine kinase subgroup 3 dimerisation and phosphoacceptor" evidence="12">
    <location>
        <begin position="192"/>
        <end position="255"/>
    </location>
</feature>
<dbReference type="EC" id="2.7.13.3" evidence="2"/>
<comment type="catalytic activity">
    <reaction evidence="1">
        <text>ATP + protein L-histidine = ADP + protein N-phospho-L-histidine.</text>
        <dbReference type="EC" id="2.7.13.3"/>
    </reaction>
</comment>
<evidence type="ECO:0000256" key="10">
    <source>
        <dbReference type="SAM" id="MobiDB-lite"/>
    </source>
</evidence>
<dbReference type="AlphaFoldDB" id="A0A1G7TYT8"/>
<dbReference type="Pfam" id="PF07730">
    <property type="entry name" value="HisKA_3"/>
    <property type="match status" value="1"/>
</dbReference>
<feature type="transmembrane region" description="Helical" evidence="11">
    <location>
        <begin position="58"/>
        <end position="76"/>
    </location>
</feature>
<dbReference type="SUPFAM" id="SSF55874">
    <property type="entry name" value="ATPase domain of HSP90 chaperone/DNA topoisomerase II/histidine kinase"/>
    <property type="match status" value="1"/>
</dbReference>
<keyword evidence="11" id="KW-1133">Transmembrane helix</keyword>
<evidence type="ECO:0000256" key="1">
    <source>
        <dbReference type="ARBA" id="ARBA00000085"/>
    </source>
</evidence>
<evidence type="ECO:0000313" key="13">
    <source>
        <dbReference type="EMBL" id="SDG40453.1"/>
    </source>
</evidence>
<feature type="transmembrane region" description="Helical" evidence="11">
    <location>
        <begin position="29"/>
        <end position="51"/>
    </location>
</feature>
<feature type="transmembrane region" description="Helical" evidence="11">
    <location>
        <begin position="82"/>
        <end position="104"/>
    </location>
</feature>
<feature type="region of interest" description="Disordered" evidence="10">
    <location>
        <begin position="1"/>
        <end position="25"/>
    </location>
</feature>
<dbReference type="GO" id="GO:0000155">
    <property type="term" value="F:phosphorelay sensor kinase activity"/>
    <property type="evidence" value="ECO:0007669"/>
    <property type="project" value="InterPro"/>
</dbReference>
<name>A0A1G7TYT8_PSEOR</name>
<dbReference type="GO" id="GO:0016020">
    <property type="term" value="C:membrane"/>
    <property type="evidence" value="ECO:0007669"/>
    <property type="project" value="InterPro"/>
</dbReference>
<gene>
    <name evidence="13" type="ORF">SAMN05216377_111182</name>
</gene>
<feature type="transmembrane region" description="Helical" evidence="11">
    <location>
        <begin position="111"/>
        <end position="130"/>
    </location>
</feature>
<accession>A0A1G7TYT8</accession>
<evidence type="ECO:0000256" key="7">
    <source>
        <dbReference type="ARBA" id="ARBA00022840"/>
    </source>
</evidence>
<dbReference type="InterPro" id="IPR036890">
    <property type="entry name" value="HATPase_C_sf"/>
</dbReference>
<dbReference type="CDD" id="cd16917">
    <property type="entry name" value="HATPase_UhpB-NarQ-NarX-like"/>
    <property type="match status" value="1"/>
</dbReference>
<keyword evidence="5" id="KW-0547">Nucleotide-binding</keyword>
<keyword evidence="8" id="KW-0902">Two-component regulatory system</keyword>